<dbReference type="InterPro" id="IPR020084">
    <property type="entry name" value="NUDIX_hydrolase_CS"/>
</dbReference>
<feature type="domain" description="Nudix hydrolase" evidence="2">
    <location>
        <begin position="5"/>
        <end position="145"/>
    </location>
</feature>
<protein>
    <submittedName>
        <fullName evidence="3">ADP-ribose pyrophosphatase YjhB, NUDIX family</fullName>
    </submittedName>
</protein>
<gene>
    <name evidence="3" type="ORF">SAMN05444359_12863</name>
</gene>
<dbReference type="InterPro" id="IPR000086">
    <property type="entry name" value="NUDIX_hydrolase_dom"/>
</dbReference>
<evidence type="ECO:0000256" key="1">
    <source>
        <dbReference type="ARBA" id="ARBA00022801"/>
    </source>
</evidence>
<dbReference type="STRING" id="478744.SAMN05444359_12863"/>
<dbReference type="CDD" id="cd04663">
    <property type="entry name" value="NUDIX_Hydrolase"/>
    <property type="match status" value="1"/>
</dbReference>
<keyword evidence="4" id="KW-1185">Reference proteome</keyword>
<dbReference type="GO" id="GO:0016787">
    <property type="term" value="F:hydrolase activity"/>
    <property type="evidence" value="ECO:0007669"/>
    <property type="project" value="UniProtKB-KW"/>
</dbReference>
<dbReference type="PROSITE" id="PS00893">
    <property type="entry name" value="NUDIX_BOX"/>
    <property type="match status" value="1"/>
</dbReference>
<dbReference type="Gene3D" id="3.90.79.10">
    <property type="entry name" value="Nucleoside Triphosphate Pyrophosphohydrolase"/>
    <property type="match status" value="1"/>
</dbReference>
<accession>A0A1H9MDZ5</accession>
<sequence>METCKVKNKVLAYILRPTDAGPELLVFAHRDFPEAGLQVPGGTLEEGEDPQVGVLREVKEEAGLQNFTEVKLLGEIDYVATEKKEIHHRYFFQLTYREACATAFAHAVSAGDEDEGLVFLYRWLPLSDWPELAGEQGKMLSEVKLD</sequence>
<dbReference type="OrthoDB" id="9804563at2"/>
<name>A0A1H9MDZ5_9BACT</name>
<evidence type="ECO:0000313" key="3">
    <source>
        <dbReference type="EMBL" id="SER21695.1"/>
    </source>
</evidence>
<dbReference type="PROSITE" id="PS51462">
    <property type="entry name" value="NUDIX"/>
    <property type="match status" value="1"/>
</dbReference>
<dbReference type="RefSeq" id="WP_090172235.1">
    <property type="nucleotide sequence ID" value="NZ_FOFB01000028.1"/>
</dbReference>
<dbReference type="AlphaFoldDB" id="A0A1H9MDZ5"/>
<dbReference type="Proteomes" id="UP000199021">
    <property type="component" value="Unassembled WGS sequence"/>
</dbReference>
<keyword evidence="1" id="KW-0378">Hydrolase</keyword>
<dbReference type="EMBL" id="FOFB01000028">
    <property type="protein sequence ID" value="SER21695.1"/>
    <property type="molecule type" value="Genomic_DNA"/>
</dbReference>
<dbReference type="SUPFAM" id="SSF55811">
    <property type="entry name" value="Nudix"/>
    <property type="match status" value="1"/>
</dbReference>
<dbReference type="InterPro" id="IPR015797">
    <property type="entry name" value="NUDIX_hydrolase-like_dom_sf"/>
</dbReference>
<dbReference type="PANTHER" id="PTHR43736:SF1">
    <property type="entry name" value="DIHYDRONEOPTERIN TRIPHOSPHATE DIPHOSPHATASE"/>
    <property type="match status" value="1"/>
</dbReference>
<dbReference type="InParanoid" id="A0A1H9MDZ5"/>
<organism evidence="3 4">
    <name type="scientific">Neolewinella agarilytica</name>
    <dbReference type="NCBI Taxonomy" id="478744"/>
    <lineage>
        <taxon>Bacteria</taxon>
        <taxon>Pseudomonadati</taxon>
        <taxon>Bacteroidota</taxon>
        <taxon>Saprospiria</taxon>
        <taxon>Saprospirales</taxon>
        <taxon>Lewinellaceae</taxon>
        <taxon>Neolewinella</taxon>
    </lineage>
</organism>
<evidence type="ECO:0000313" key="4">
    <source>
        <dbReference type="Proteomes" id="UP000199021"/>
    </source>
</evidence>
<dbReference type="PANTHER" id="PTHR43736">
    <property type="entry name" value="ADP-RIBOSE PYROPHOSPHATASE"/>
    <property type="match status" value="1"/>
</dbReference>
<dbReference type="Pfam" id="PF00293">
    <property type="entry name" value="NUDIX"/>
    <property type="match status" value="1"/>
</dbReference>
<proteinExistence type="predicted"/>
<reference evidence="4" key="1">
    <citation type="submission" date="2016-10" db="EMBL/GenBank/DDBJ databases">
        <authorList>
            <person name="Varghese N."/>
            <person name="Submissions S."/>
        </authorList>
    </citation>
    <scope>NUCLEOTIDE SEQUENCE [LARGE SCALE GENOMIC DNA]</scope>
    <source>
        <strain evidence="4">DSM 24740</strain>
    </source>
</reference>
<evidence type="ECO:0000259" key="2">
    <source>
        <dbReference type="PROSITE" id="PS51462"/>
    </source>
</evidence>